<gene>
    <name evidence="2" type="ORF">BJP34_06595</name>
</gene>
<protein>
    <submittedName>
        <fullName evidence="2">Uncharacterized protein</fullName>
    </submittedName>
</protein>
<proteinExistence type="predicted"/>
<feature type="compositionally biased region" description="Basic residues" evidence="1">
    <location>
        <begin position="180"/>
        <end position="191"/>
    </location>
</feature>
<name>A0A1D8TNF8_9CYAN</name>
<reference evidence="3" key="1">
    <citation type="submission" date="2016-10" db="EMBL/GenBank/DDBJ databases">
        <title>Comparative genomics uncovers the prolific and rare metabolic potential of the cyanobacterial genus Moorea.</title>
        <authorList>
            <person name="Leao T."/>
            <person name="Castelao G."/>
            <person name="Korobeynikov A."/>
            <person name="Monroe E.A."/>
            <person name="Podell S."/>
            <person name="Glukhov E."/>
            <person name="Allen E."/>
            <person name="Gerwick W.H."/>
            <person name="Gerwick L."/>
        </authorList>
    </citation>
    <scope>NUCLEOTIDE SEQUENCE [LARGE SCALE GENOMIC DNA]</scope>
    <source>
        <strain evidence="3">PAL-8-15-08-1</strain>
    </source>
</reference>
<dbReference type="KEGG" id="mpro:BJP34_06595"/>
<accession>A0A1D8TNF8</accession>
<dbReference type="AlphaFoldDB" id="A0A1D8TNF8"/>
<feature type="region of interest" description="Disordered" evidence="1">
    <location>
        <begin position="174"/>
        <end position="194"/>
    </location>
</feature>
<evidence type="ECO:0000313" key="3">
    <source>
        <dbReference type="Proteomes" id="UP000177870"/>
    </source>
</evidence>
<dbReference type="EMBL" id="CP017599">
    <property type="protein sequence ID" value="AOW99161.1"/>
    <property type="molecule type" value="Genomic_DNA"/>
</dbReference>
<evidence type="ECO:0000256" key="1">
    <source>
        <dbReference type="SAM" id="MobiDB-lite"/>
    </source>
</evidence>
<sequence length="276" mass="31376">MLADLVDYYRQMVEYHEQAATVAREQLSHAKALLNTNALALPENNSNKFLPPGNRNHNQQEKYYLTTPLPELPADFSTETELDESTLALKQQLDYQEQRITEAIDRLLETHRGTIFHVDYLIRELFGELGKEDIASKTSLVKSILLKGESQGLWHSDPDSPDCYTFSAEDLPDLVSTNKPQRKPAKSKARRPSPLPKLEQLKYMTLYELVASVLREHYPQIMSAADVLDVLYPNGLDPKKKNVARKSISNTLTKGCESKGWKRVQPGRYIWAGGFT</sequence>
<evidence type="ECO:0000313" key="2">
    <source>
        <dbReference type="EMBL" id="AOW99161.1"/>
    </source>
</evidence>
<dbReference type="STRING" id="1458985.BJP34_06595"/>
<dbReference type="Proteomes" id="UP000177870">
    <property type="component" value="Chromosome"/>
</dbReference>
<organism evidence="2 3">
    <name type="scientific">Moorena producens PAL-8-15-08-1</name>
    <dbReference type="NCBI Taxonomy" id="1458985"/>
    <lineage>
        <taxon>Bacteria</taxon>
        <taxon>Bacillati</taxon>
        <taxon>Cyanobacteriota</taxon>
        <taxon>Cyanophyceae</taxon>
        <taxon>Coleofasciculales</taxon>
        <taxon>Coleofasciculaceae</taxon>
        <taxon>Moorena</taxon>
    </lineage>
</organism>